<evidence type="ECO:0000256" key="5">
    <source>
        <dbReference type="ARBA" id="ARBA00022692"/>
    </source>
</evidence>
<keyword evidence="5 8" id="KW-0812">Transmembrane</keyword>
<dbReference type="GO" id="GO:0016763">
    <property type="term" value="F:pentosyltransferase activity"/>
    <property type="evidence" value="ECO:0007669"/>
    <property type="project" value="TreeGrafter"/>
</dbReference>
<dbReference type="Proteomes" id="UP000179233">
    <property type="component" value="Unassembled WGS sequence"/>
</dbReference>
<dbReference type="InterPro" id="IPR038731">
    <property type="entry name" value="RgtA/B/C-like"/>
</dbReference>
<evidence type="ECO:0000256" key="2">
    <source>
        <dbReference type="ARBA" id="ARBA00022475"/>
    </source>
</evidence>
<keyword evidence="2" id="KW-1003">Cell membrane</keyword>
<feature type="transmembrane region" description="Helical" evidence="8">
    <location>
        <begin position="286"/>
        <end position="304"/>
    </location>
</feature>
<dbReference type="InterPro" id="IPR050297">
    <property type="entry name" value="LipidA_mod_glycosyltrf_83"/>
</dbReference>
<sequence length="379" mass="43027">MENLAGKKGGKNRQSRALFTFVGIALLVSIIHLSLFSFRETEDSPCWIAVGEYFLGQEEISRINPHCLQNPLIPGAAALLSWATGIPVAGAYLPLNLAALVGSGILLYRIALKLTNRKVAAIAALLFLIDFHSQYYAFSVMPDSLTWFFELLLIFLMILLISKNHLNNTAFFLYGIIFGLAPLIKMNLVFLFPIIFAYMLKIKRAKRITLLFLFILSASLPLFIFYSWIKVNLDLFPWFLLSSEIQDHATSVREHLFSFVSAFLYIIPFIIFAAFKYSFNKKYNSLMILIATGLLVPIFIWPYAMSRFAFTLFVILLPLAASGMLNLSDRVTLGKKFRRGLLVAILIGLYLLNTLRIYLTFSNISHLEFIKRILFASQI</sequence>
<evidence type="ECO:0000256" key="8">
    <source>
        <dbReference type="SAM" id="Phobius"/>
    </source>
</evidence>
<evidence type="ECO:0000313" key="10">
    <source>
        <dbReference type="EMBL" id="OGY18501.1"/>
    </source>
</evidence>
<evidence type="ECO:0000256" key="7">
    <source>
        <dbReference type="ARBA" id="ARBA00023136"/>
    </source>
</evidence>
<keyword evidence="4" id="KW-0808">Transferase</keyword>
<name>A0A1G1VSW9_9BACT</name>
<evidence type="ECO:0000256" key="4">
    <source>
        <dbReference type="ARBA" id="ARBA00022679"/>
    </source>
</evidence>
<evidence type="ECO:0000256" key="6">
    <source>
        <dbReference type="ARBA" id="ARBA00022989"/>
    </source>
</evidence>
<protein>
    <recommendedName>
        <fullName evidence="9">Glycosyltransferase RgtA/B/C/D-like domain-containing protein</fullName>
    </recommendedName>
</protein>
<dbReference type="PANTHER" id="PTHR33908">
    <property type="entry name" value="MANNOSYLTRANSFERASE YKCB-RELATED"/>
    <property type="match status" value="1"/>
</dbReference>
<dbReference type="PANTHER" id="PTHR33908:SF11">
    <property type="entry name" value="MEMBRANE PROTEIN"/>
    <property type="match status" value="1"/>
</dbReference>
<accession>A0A1G1VSW9</accession>
<feature type="transmembrane region" description="Helical" evidence="8">
    <location>
        <begin position="310"/>
        <end position="328"/>
    </location>
</feature>
<feature type="transmembrane region" description="Helical" evidence="8">
    <location>
        <begin position="210"/>
        <end position="229"/>
    </location>
</feature>
<evidence type="ECO:0000313" key="11">
    <source>
        <dbReference type="Proteomes" id="UP000179233"/>
    </source>
</evidence>
<evidence type="ECO:0000256" key="3">
    <source>
        <dbReference type="ARBA" id="ARBA00022676"/>
    </source>
</evidence>
<keyword evidence="6 8" id="KW-1133">Transmembrane helix</keyword>
<gene>
    <name evidence="10" type="ORF">A2786_03315</name>
</gene>
<feature type="transmembrane region" description="Helical" evidence="8">
    <location>
        <begin position="144"/>
        <end position="161"/>
    </location>
</feature>
<dbReference type="AlphaFoldDB" id="A0A1G1VSW9"/>
<feature type="transmembrane region" description="Helical" evidence="8">
    <location>
        <begin position="340"/>
        <end position="359"/>
    </location>
</feature>
<dbReference type="Pfam" id="PF13231">
    <property type="entry name" value="PMT_2"/>
    <property type="match status" value="1"/>
</dbReference>
<evidence type="ECO:0000256" key="1">
    <source>
        <dbReference type="ARBA" id="ARBA00004651"/>
    </source>
</evidence>
<comment type="caution">
    <text evidence="10">The sequence shown here is derived from an EMBL/GenBank/DDBJ whole genome shotgun (WGS) entry which is preliminary data.</text>
</comment>
<dbReference type="EMBL" id="MHCJ01000003">
    <property type="protein sequence ID" value="OGY18501.1"/>
    <property type="molecule type" value="Genomic_DNA"/>
</dbReference>
<evidence type="ECO:0000259" key="9">
    <source>
        <dbReference type="Pfam" id="PF13231"/>
    </source>
</evidence>
<organism evidence="10 11">
    <name type="scientific">Candidatus Chisholmbacteria bacterium RIFCSPHIGHO2_01_FULL_52_32</name>
    <dbReference type="NCBI Taxonomy" id="1797591"/>
    <lineage>
        <taxon>Bacteria</taxon>
        <taxon>Candidatus Chisholmiibacteriota</taxon>
    </lineage>
</organism>
<feature type="transmembrane region" description="Helical" evidence="8">
    <location>
        <begin position="173"/>
        <end position="198"/>
    </location>
</feature>
<feature type="transmembrane region" description="Helical" evidence="8">
    <location>
        <begin position="89"/>
        <end position="108"/>
    </location>
</feature>
<feature type="transmembrane region" description="Helical" evidence="8">
    <location>
        <begin position="17"/>
        <end position="38"/>
    </location>
</feature>
<dbReference type="GO" id="GO:0005886">
    <property type="term" value="C:plasma membrane"/>
    <property type="evidence" value="ECO:0007669"/>
    <property type="project" value="UniProtKB-SubCell"/>
</dbReference>
<comment type="subcellular location">
    <subcellularLocation>
        <location evidence="1">Cell membrane</location>
        <topology evidence="1">Multi-pass membrane protein</topology>
    </subcellularLocation>
</comment>
<proteinExistence type="predicted"/>
<feature type="domain" description="Glycosyltransferase RgtA/B/C/D-like" evidence="9">
    <location>
        <begin position="89"/>
        <end position="225"/>
    </location>
</feature>
<keyword evidence="3" id="KW-0328">Glycosyltransferase</keyword>
<reference evidence="10 11" key="1">
    <citation type="journal article" date="2016" name="Nat. Commun.">
        <title>Thousands of microbial genomes shed light on interconnected biogeochemical processes in an aquifer system.</title>
        <authorList>
            <person name="Anantharaman K."/>
            <person name="Brown C.T."/>
            <person name="Hug L.A."/>
            <person name="Sharon I."/>
            <person name="Castelle C.J."/>
            <person name="Probst A.J."/>
            <person name="Thomas B.C."/>
            <person name="Singh A."/>
            <person name="Wilkins M.J."/>
            <person name="Karaoz U."/>
            <person name="Brodie E.L."/>
            <person name="Williams K.H."/>
            <person name="Hubbard S.S."/>
            <person name="Banfield J.F."/>
        </authorList>
    </citation>
    <scope>NUCLEOTIDE SEQUENCE [LARGE SCALE GENOMIC DNA]</scope>
</reference>
<dbReference type="GO" id="GO:0009103">
    <property type="term" value="P:lipopolysaccharide biosynthetic process"/>
    <property type="evidence" value="ECO:0007669"/>
    <property type="project" value="UniProtKB-ARBA"/>
</dbReference>
<feature type="transmembrane region" description="Helical" evidence="8">
    <location>
        <begin position="256"/>
        <end position="274"/>
    </location>
</feature>
<keyword evidence="7 8" id="KW-0472">Membrane</keyword>